<feature type="compositionally biased region" description="Basic and acidic residues" evidence="1">
    <location>
        <begin position="178"/>
        <end position="191"/>
    </location>
</feature>
<name>A0A7R9X0N8_9STRA</name>
<accession>A0A7R9X0N8</accession>
<gene>
    <name evidence="3" type="ORF">CAUS1442_LOCUS12359</name>
</gene>
<proteinExistence type="predicted"/>
<sequence length="299" mass="33702">MPSPCSVTWVFHVSFVFHNPILSLPNLNRTGACSPAFAEQLRCFFYVLMAGLQEMSPVDQVRGMACVLLLLQGPDGNVLPSWFWDYHVKAVSIAKSLPVKIASCHMCCDSPHFKTLVSLMQVSINKEIRVRFRTFYGSYMESMYSLTSFGIVMKTFPLNSLGGLDEDKHEELLRLRRESDSCQDGQDKHVSDGMSTNQQHAPINFPPVVPRDNDVLLGRGKPFQSHKGNVQLTALVHTKYKAAYKKSSVNERVQIVNTIDIHIKQELGGRFLKKTADGLDWVVVSHDEALKKIKNTFRS</sequence>
<dbReference type="Pfam" id="PF20710">
    <property type="entry name" value="DUF6824"/>
    <property type="match status" value="1"/>
</dbReference>
<dbReference type="AlphaFoldDB" id="A0A7R9X0N8"/>
<feature type="region of interest" description="Disordered" evidence="1">
    <location>
        <begin position="178"/>
        <end position="205"/>
    </location>
</feature>
<dbReference type="EMBL" id="HBEF01020035">
    <property type="protein sequence ID" value="CAD8340226.1"/>
    <property type="molecule type" value="Transcribed_RNA"/>
</dbReference>
<organism evidence="3">
    <name type="scientific">Craspedostauros australis</name>
    <dbReference type="NCBI Taxonomy" id="1486917"/>
    <lineage>
        <taxon>Eukaryota</taxon>
        <taxon>Sar</taxon>
        <taxon>Stramenopiles</taxon>
        <taxon>Ochrophyta</taxon>
        <taxon>Bacillariophyta</taxon>
        <taxon>Bacillariophyceae</taxon>
        <taxon>Bacillariophycidae</taxon>
        <taxon>Naviculales</taxon>
        <taxon>Naviculaceae</taxon>
        <taxon>Craspedostauros</taxon>
    </lineage>
</organism>
<evidence type="ECO:0000259" key="2">
    <source>
        <dbReference type="Pfam" id="PF20710"/>
    </source>
</evidence>
<protein>
    <recommendedName>
        <fullName evidence="2">DUF6824 domain-containing protein</fullName>
    </recommendedName>
</protein>
<reference evidence="3" key="1">
    <citation type="submission" date="2021-01" db="EMBL/GenBank/DDBJ databases">
        <authorList>
            <person name="Corre E."/>
            <person name="Pelletier E."/>
            <person name="Niang G."/>
            <person name="Scheremetjew M."/>
            <person name="Finn R."/>
            <person name="Kale V."/>
            <person name="Holt S."/>
            <person name="Cochrane G."/>
            <person name="Meng A."/>
            <person name="Brown T."/>
            <person name="Cohen L."/>
        </authorList>
    </citation>
    <scope>NUCLEOTIDE SEQUENCE</scope>
    <source>
        <strain evidence="3">CCMP3328</strain>
    </source>
</reference>
<evidence type="ECO:0000313" key="3">
    <source>
        <dbReference type="EMBL" id="CAD8340226.1"/>
    </source>
</evidence>
<dbReference type="InterPro" id="IPR049227">
    <property type="entry name" value="DUF6824"/>
</dbReference>
<evidence type="ECO:0000256" key="1">
    <source>
        <dbReference type="SAM" id="MobiDB-lite"/>
    </source>
</evidence>
<feature type="domain" description="DUF6824" evidence="2">
    <location>
        <begin position="214"/>
        <end position="298"/>
    </location>
</feature>